<feature type="transmembrane region" description="Helical" evidence="2">
    <location>
        <begin position="196"/>
        <end position="218"/>
    </location>
</feature>
<keyword evidence="2" id="KW-0472">Membrane</keyword>
<feature type="transmembrane region" description="Helical" evidence="2">
    <location>
        <begin position="302"/>
        <end position="327"/>
    </location>
</feature>
<keyword evidence="2" id="KW-1133">Transmembrane helix</keyword>
<organism evidence="3 4">
    <name type="scientific">Cellulomonas wangleii</name>
    <dbReference type="NCBI Taxonomy" id="2816956"/>
    <lineage>
        <taxon>Bacteria</taxon>
        <taxon>Bacillati</taxon>
        <taxon>Actinomycetota</taxon>
        <taxon>Actinomycetes</taxon>
        <taxon>Micrococcales</taxon>
        <taxon>Cellulomonadaceae</taxon>
        <taxon>Cellulomonas</taxon>
    </lineage>
</organism>
<evidence type="ECO:0000313" key="3">
    <source>
        <dbReference type="EMBL" id="QVI61023.1"/>
    </source>
</evidence>
<reference evidence="3 4" key="1">
    <citation type="submission" date="2021-05" db="EMBL/GenBank/DDBJ databases">
        <title>Novel species in genus Cellulomonas.</title>
        <authorList>
            <person name="Zhang G."/>
        </authorList>
    </citation>
    <scope>NUCLEOTIDE SEQUENCE [LARGE SCALE GENOMIC DNA]</scope>
    <source>
        <strain evidence="4">zg-ZUI222</strain>
    </source>
</reference>
<evidence type="ECO:0000313" key="4">
    <source>
        <dbReference type="Proteomes" id="UP000677804"/>
    </source>
</evidence>
<accession>A0ABX8D1Z9</accession>
<evidence type="ECO:0008006" key="5">
    <source>
        <dbReference type="Google" id="ProtNLM"/>
    </source>
</evidence>
<evidence type="ECO:0000256" key="1">
    <source>
        <dbReference type="SAM" id="MobiDB-lite"/>
    </source>
</evidence>
<evidence type="ECO:0000256" key="2">
    <source>
        <dbReference type="SAM" id="Phobius"/>
    </source>
</evidence>
<feature type="transmembrane region" description="Helical" evidence="2">
    <location>
        <begin position="224"/>
        <end position="243"/>
    </location>
</feature>
<proteinExistence type="predicted"/>
<protein>
    <recommendedName>
        <fullName evidence="5">ABC transporter permease</fullName>
    </recommendedName>
</protein>
<feature type="transmembrane region" description="Helical" evidence="2">
    <location>
        <begin position="264"/>
        <end position="290"/>
    </location>
</feature>
<sequence length="350" mass="34960">MTATTELAPAPRDPEGEVAPPRKRKQLTKLVGMTVALGAVLAILLAIFILPSLKSGPTDLPVGLVGSSQEADRFEEALTASAPGAYHVQEFTDQATLVEAVRGREVVGGFVVGPNGVHSVVASAGGGAIAQSVSATAQAIGTAMGVPVTTDDVVALPTTDPSGIGIGGLAFPLVFGGIVPVVAFRTAFARSNTWKLVGLLTFSVVGGLVVATVLRFPFGSIDSAFLPVAGAMALGIAAMAFPLTGLQEAFGGKGFTIGAMSMMFLGNPFAGIATTAAWLPTGLGAFGQILPPGATGTLVRSVAYFGGTGGLTAGLTLGAWVVVGLAVHAIGTRRTRKAARAVAAAEVAVA</sequence>
<name>A0ABX8D1Z9_9CELL</name>
<keyword evidence="2" id="KW-0812">Transmembrane</keyword>
<feature type="transmembrane region" description="Helical" evidence="2">
    <location>
        <begin position="164"/>
        <end position="184"/>
    </location>
</feature>
<feature type="region of interest" description="Disordered" evidence="1">
    <location>
        <begin position="1"/>
        <end position="21"/>
    </location>
</feature>
<dbReference type="RefSeq" id="WP_207341121.1">
    <property type="nucleotide sequence ID" value="NZ_CP074405.1"/>
</dbReference>
<dbReference type="Proteomes" id="UP000677804">
    <property type="component" value="Chromosome"/>
</dbReference>
<keyword evidence="4" id="KW-1185">Reference proteome</keyword>
<feature type="transmembrane region" description="Helical" evidence="2">
    <location>
        <begin position="30"/>
        <end position="50"/>
    </location>
</feature>
<dbReference type="EMBL" id="CP074405">
    <property type="protein sequence ID" value="QVI61023.1"/>
    <property type="molecule type" value="Genomic_DNA"/>
</dbReference>
<gene>
    <name evidence="3" type="ORF">KG103_10840</name>
</gene>